<dbReference type="EMBL" id="CP021056">
    <property type="protein sequence ID" value="QXE22301.1"/>
    <property type="molecule type" value="Genomic_DNA"/>
</dbReference>
<dbReference type="RefSeq" id="WP_190604173.1">
    <property type="nucleotide sequence ID" value="NZ_CP021056.1"/>
</dbReference>
<proteinExistence type="predicted"/>
<sequence length="237" mass="26249">MSEKSSLVTNNRKIRIITQVLTEAIKLWLRTQLSQVSHLEVEIKASDRQLLSGSIPEVSIVANHAVYQGLHITEIQIQAENIRVNIGSILKGKPLTLLEIVPIMAQLIVEEEDLNLSLSSALLSTALNDVLVKLLPEYCSKSKPMSWQKITLEHHKLILAAIPTSDSESTSLNMCLGLQLLNGQELRLAPVEIYQNQQLLWESNSGTDFDLGTDVDIQELTLIPGKLVCCGQININP</sequence>
<dbReference type="KEGG" id="rsin:B6N60_00983"/>
<dbReference type="Pfam" id="PF11209">
    <property type="entry name" value="LmeA"/>
    <property type="match status" value="1"/>
</dbReference>
<dbReference type="Proteomes" id="UP000683511">
    <property type="component" value="Chromosome"/>
</dbReference>
<dbReference type="InterPro" id="IPR021373">
    <property type="entry name" value="DUF2993"/>
</dbReference>
<organism evidence="1 2">
    <name type="scientific">Richelia sinica FACHB-800</name>
    <dbReference type="NCBI Taxonomy" id="1357546"/>
    <lineage>
        <taxon>Bacteria</taxon>
        <taxon>Bacillati</taxon>
        <taxon>Cyanobacteriota</taxon>
        <taxon>Cyanophyceae</taxon>
        <taxon>Nostocales</taxon>
        <taxon>Nostocaceae</taxon>
        <taxon>Richelia</taxon>
    </lineage>
</organism>
<gene>
    <name evidence="1" type="ORF">B6N60_00983</name>
</gene>
<evidence type="ECO:0000313" key="1">
    <source>
        <dbReference type="EMBL" id="QXE22301.1"/>
    </source>
</evidence>
<dbReference type="AlphaFoldDB" id="A0A975T6H4"/>
<protein>
    <recommendedName>
        <fullName evidence="3">DUF2993 domain-containing protein</fullName>
    </recommendedName>
</protein>
<name>A0A975T6H4_9NOST</name>
<keyword evidence="2" id="KW-1185">Reference proteome</keyword>
<evidence type="ECO:0008006" key="3">
    <source>
        <dbReference type="Google" id="ProtNLM"/>
    </source>
</evidence>
<reference evidence="1" key="1">
    <citation type="submission" date="2017-04" db="EMBL/GenBank/DDBJ databases">
        <title>Genome deletions in a multicellular cyanobacterial endosymbiont for morphological adaptation in marine diatoms.</title>
        <authorList>
            <person name="Wang Y."/>
            <person name="Gao H."/>
            <person name="Li R."/>
            <person name="Xu X."/>
        </authorList>
    </citation>
    <scope>NUCLEOTIDE SEQUENCE</scope>
    <source>
        <strain evidence="1">FACHB 800</strain>
    </source>
</reference>
<evidence type="ECO:0000313" key="2">
    <source>
        <dbReference type="Proteomes" id="UP000683511"/>
    </source>
</evidence>
<accession>A0A975T6H4</accession>